<dbReference type="EMBL" id="FNLM01000034">
    <property type="protein sequence ID" value="SDU52847.1"/>
    <property type="molecule type" value="Genomic_DNA"/>
</dbReference>
<name>A0A1H2J8T9_9ACTN</name>
<sequence length="147" mass="16122">MGEKGLIMTELPVQILAPEEAWELLGSGELGRIALSVNNTPDIFPVNYHAANGKVTLRTGEGTKLSELVVNNRVAFESDAHTDTGGWSVVAKGTARILSSLSEIEAADQLPLRPWIATVKYNYVEIVVDEITARRFEFGPEPERYPV</sequence>
<gene>
    <name evidence="1" type="ORF">SAMN04488548_1341865</name>
</gene>
<dbReference type="InterPro" id="IPR012349">
    <property type="entry name" value="Split_barrel_FMN-bd"/>
</dbReference>
<dbReference type="Gene3D" id="2.30.110.10">
    <property type="entry name" value="Electron Transport, Fmn-binding Protein, Chain A"/>
    <property type="match status" value="1"/>
</dbReference>
<evidence type="ECO:0000313" key="2">
    <source>
        <dbReference type="Proteomes" id="UP000183180"/>
    </source>
</evidence>
<dbReference type="STRING" id="158898.SAMN04488548_1341865"/>
<organism evidence="1 2">
    <name type="scientific">Gordonia westfalica</name>
    <dbReference type="NCBI Taxonomy" id="158898"/>
    <lineage>
        <taxon>Bacteria</taxon>
        <taxon>Bacillati</taxon>
        <taxon>Actinomycetota</taxon>
        <taxon>Actinomycetes</taxon>
        <taxon>Mycobacteriales</taxon>
        <taxon>Gordoniaceae</taxon>
        <taxon>Gordonia</taxon>
    </lineage>
</organism>
<dbReference type="InterPro" id="IPR024747">
    <property type="entry name" value="Pyridox_Oxase-rel"/>
</dbReference>
<dbReference type="AlphaFoldDB" id="A0A1H2J8T9"/>
<accession>A0A1H2J8T9</accession>
<dbReference type="Proteomes" id="UP000183180">
    <property type="component" value="Unassembled WGS sequence"/>
</dbReference>
<reference evidence="1 2" key="1">
    <citation type="submission" date="2016-10" db="EMBL/GenBank/DDBJ databases">
        <authorList>
            <person name="de Groot N.N."/>
        </authorList>
    </citation>
    <scope>NUCLEOTIDE SEQUENCE [LARGE SCALE GENOMIC DNA]</scope>
    <source>
        <strain evidence="1 2">DSM 44215</strain>
    </source>
</reference>
<dbReference type="SUPFAM" id="SSF50475">
    <property type="entry name" value="FMN-binding split barrel"/>
    <property type="match status" value="1"/>
</dbReference>
<protein>
    <submittedName>
        <fullName evidence="1">Nitroimidazol reductase NimA, pyridoxamine 5'-phosphate oxidase superfamily</fullName>
    </submittedName>
</protein>
<proteinExistence type="predicted"/>
<evidence type="ECO:0000313" key="1">
    <source>
        <dbReference type="EMBL" id="SDU52847.1"/>
    </source>
</evidence>
<dbReference type="Pfam" id="PF12900">
    <property type="entry name" value="Pyridox_ox_2"/>
    <property type="match status" value="1"/>
</dbReference>